<dbReference type="AlphaFoldDB" id="A0A0C9SV99"/>
<evidence type="ECO:0000313" key="3">
    <source>
        <dbReference type="Proteomes" id="UP000053647"/>
    </source>
</evidence>
<dbReference type="HOGENOM" id="CLU_097028_0_0_1"/>
<name>A0A0C9SV99_PAXIN</name>
<organism evidence="2 3">
    <name type="scientific">Paxillus involutus ATCC 200175</name>
    <dbReference type="NCBI Taxonomy" id="664439"/>
    <lineage>
        <taxon>Eukaryota</taxon>
        <taxon>Fungi</taxon>
        <taxon>Dikarya</taxon>
        <taxon>Basidiomycota</taxon>
        <taxon>Agaricomycotina</taxon>
        <taxon>Agaricomycetes</taxon>
        <taxon>Agaricomycetidae</taxon>
        <taxon>Boletales</taxon>
        <taxon>Paxilineae</taxon>
        <taxon>Paxillaceae</taxon>
        <taxon>Paxillus</taxon>
    </lineage>
</organism>
<feature type="region of interest" description="Disordered" evidence="1">
    <location>
        <begin position="1"/>
        <end position="24"/>
    </location>
</feature>
<keyword evidence="3" id="KW-1185">Reference proteome</keyword>
<accession>A0A0C9SV99</accession>
<evidence type="ECO:0000313" key="2">
    <source>
        <dbReference type="EMBL" id="KIJ13199.1"/>
    </source>
</evidence>
<dbReference type="OrthoDB" id="2689095at2759"/>
<dbReference type="EMBL" id="KN819354">
    <property type="protein sequence ID" value="KIJ13199.1"/>
    <property type="molecule type" value="Genomic_DNA"/>
</dbReference>
<reference evidence="3" key="2">
    <citation type="submission" date="2015-01" db="EMBL/GenBank/DDBJ databases">
        <title>Evolutionary Origins and Diversification of the Mycorrhizal Mutualists.</title>
        <authorList>
            <consortium name="DOE Joint Genome Institute"/>
            <consortium name="Mycorrhizal Genomics Consortium"/>
            <person name="Kohler A."/>
            <person name="Kuo A."/>
            <person name="Nagy L.G."/>
            <person name="Floudas D."/>
            <person name="Copeland A."/>
            <person name="Barry K.W."/>
            <person name="Cichocki N."/>
            <person name="Veneault-Fourrey C."/>
            <person name="LaButti K."/>
            <person name="Lindquist E.A."/>
            <person name="Lipzen A."/>
            <person name="Lundell T."/>
            <person name="Morin E."/>
            <person name="Murat C."/>
            <person name="Riley R."/>
            <person name="Ohm R."/>
            <person name="Sun H."/>
            <person name="Tunlid A."/>
            <person name="Henrissat B."/>
            <person name="Grigoriev I.V."/>
            <person name="Hibbett D.S."/>
            <person name="Martin F."/>
        </authorList>
    </citation>
    <scope>NUCLEOTIDE SEQUENCE [LARGE SCALE GENOMIC DNA]</scope>
    <source>
        <strain evidence="3">ATCC 200175</strain>
    </source>
</reference>
<dbReference type="Proteomes" id="UP000053647">
    <property type="component" value="Unassembled WGS sequence"/>
</dbReference>
<gene>
    <name evidence="2" type="ORF">PAXINDRAFT_13950</name>
</gene>
<sequence>MPLHASTPSCARVHTARATDNPSRTHRAAFSWRMWRRLPHLLFGRSHSQPGRAEVTTVYPGFATQRVYVASRDGKSTPDSRTEPMPTAPGHYPGFSIIVESASSADALDVNQPTPAPPDGSEHVQVSCCALFSRRRARSGPASVLPAIELSERAAQNSNPPVPCGVTLSQSMAQNVLDLPAAVEPLSPTP</sequence>
<protein>
    <submittedName>
        <fullName evidence="2">Uncharacterized protein</fullName>
    </submittedName>
</protein>
<evidence type="ECO:0000256" key="1">
    <source>
        <dbReference type="SAM" id="MobiDB-lite"/>
    </source>
</evidence>
<reference evidence="2 3" key="1">
    <citation type="submission" date="2014-06" db="EMBL/GenBank/DDBJ databases">
        <authorList>
            <consortium name="DOE Joint Genome Institute"/>
            <person name="Kuo A."/>
            <person name="Kohler A."/>
            <person name="Nagy L.G."/>
            <person name="Floudas D."/>
            <person name="Copeland A."/>
            <person name="Barry K.W."/>
            <person name="Cichocki N."/>
            <person name="Veneault-Fourrey C."/>
            <person name="LaButti K."/>
            <person name="Lindquist E.A."/>
            <person name="Lipzen A."/>
            <person name="Lundell T."/>
            <person name="Morin E."/>
            <person name="Murat C."/>
            <person name="Sun H."/>
            <person name="Tunlid A."/>
            <person name="Henrissat B."/>
            <person name="Grigoriev I.V."/>
            <person name="Hibbett D.S."/>
            <person name="Martin F."/>
            <person name="Nordberg H.P."/>
            <person name="Cantor M.N."/>
            <person name="Hua S.X."/>
        </authorList>
    </citation>
    <scope>NUCLEOTIDE SEQUENCE [LARGE SCALE GENOMIC DNA]</scope>
    <source>
        <strain evidence="2 3">ATCC 200175</strain>
    </source>
</reference>
<proteinExistence type="predicted"/>